<evidence type="ECO:0000259" key="6">
    <source>
        <dbReference type="Pfam" id="PF07669"/>
    </source>
</evidence>
<protein>
    <recommendedName>
        <fullName evidence="1">site-specific DNA-methyltransferase (adenine-specific)</fullName>
        <ecNumber evidence="1">2.1.1.72</ecNumber>
    </recommendedName>
</protein>
<dbReference type="InterPro" id="IPR050953">
    <property type="entry name" value="N4_N6_ade-DNA_methylase"/>
</dbReference>
<dbReference type="Pfam" id="PF07669">
    <property type="entry name" value="Eco57I"/>
    <property type="match status" value="1"/>
</dbReference>
<dbReference type="Gene3D" id="3.40.50.150">
    <property type="entry name" value="Vaccinia Virus protein VP39"/>
    <property type="match status" value="1"/>
</dbReference>
<keyword evidence="2 7" id="KW-0489">Methyltransferase</keyword>
<dbReference type="PANTHER" id="PTHR33841:SF1">
    <property type="entry name" value="DNA METHYLTRANSFERASE A"/>
    <property type="match status" value="1"/>
</dbReference>
<dbReference type="PANTHER" id="PTHR33841">
    <property type="entry name" value="DNA METHYLTRANSFERASE YEEA-RELATED"/>
    <property type="match status" value="1"/>
</dbReference>
<dbReference type="EMBL" id="AAMGRQ010000091">
    <property type="protein sequence ID" value="EDH1796559.1"/>
    <property type="molecule type" value="Genomic_DNA"/>
</dbReference>
<dbReference type="CDD" id="cd02440">
    <property type="entry name" value="AdoMet_MTases"/>
    <property type="match status" value="1"/>
</dbReference>
<gene>
    <name evidence="7" type="ORF">GC469_25080</name>
</gene>
<comment type="catalytic activity">
    <reaction evidence="5">
        <text>a 2'-deoxyadenosine in DNA + S-adenosyl-L-methionine = an N(6)-methyl-2'-deoxyadenosine in DNA + S-adenosyl-L-homocysteine + H(+)</text>
        <dbReference type="Rhea" id="RHEA:15197"/>
        <dbReference type="Rhea" id="RHEA-COMP:12418"/>
        <dbReference type="Rhea" id="RHEA-COMP:12419"/>
        <dbReference type="ChEBI" id="CHEBI:15378"/>
        <dbReference type="ChEBI" id="CHEBI:57856"/>
        <dbReference type="ChEBI" id="CHEBI:59789"/>
        <dbReference type="ChEBI" id="CHEBI:90615"/>
        <dbReference type="ChEBI" id="CHEBI:90616"/>
        <dbReference type="EC" id="2.1.1.72"/>
    </reaction>
</comment>
<reference evidence="7" key="1">
    <citation type="submission" date="2019-10" db="EMBL/GenBank/DDBJ databases">
        <authorList>
            <consortium name="PulseNet: The National Subtyping Network for Foodborne Disease Surveillance"/>
            <person name="Tarr C.L."/>
            <person name="Trees E."/>
            <person name="Katz L.S."/>
            <person name="Carleton-Romer H.A."/>
            <person name="Stroika S."/>
            <person name="Kucerova Z."/>
            <person name="Roache K.F."/>
            <person name="Sabol A.L."/>
            <person name="Besser J."/>
            <person name="Gerner-Smidt P."/>
        </authorList>
    </citation>
    <scope>NUCLEOTIDE SEQUENCE</scope>
    <source>
        <strain evidence="7">PNUSAS100866</strain>
    </source>
</reference>
<feature type="domain" description="Type II methyltransferase M.TaqI-like" evidence="6">
    <location>
        <begin position="81"/>
        <end position="193"/>
    </location>
</feature>
<dbReference type="GO" id="GO:0032259">
    <property type="term" value="P:methylation"/>
    <property type="evidence" value="ECO:0007669"/>
    <property type="project" value="UniProtKB-KW"/>
</dbReference>
<evidence type="ECO:0000256" key="1">
    <source>
        <dbReference type="ARBA" id="ARBA00011900"/>
    </source>
</evidence>
<dbReference type="InterPro" id="IPR029063">
    <property type="entry name" value="SAM-dependent_MTases_sf"/>
</dbReference>
<sequence>ITELCNAKREENAAFYTNKFIVNEIVSSLPNFNKDTVRIIEPSVGAGSFIPFIFKKYDDVKNVVLDLVDIDADSIETLKLLLKKIKIPNNFKINIIHEDFLTMKIEEKYDLAIGNPPFSKVNGKCAKKGLYIDQAINKETLNLSAMFLEKCIQNSECVSLVLNKTILSNHEFRISREILRKIEIRNIIDFGRYGFTGVSIETMNLIVFPKNKPSKTLIYNMKHNLQMLQSQEYITDPTFPCFVIYRDETFDLVANKLNFDCFNVYRDRQITKKMTSDYPGKNSLWVLKAKNITDNNSVQHIQNYDQYIDEKSAQELSVYKFINDTSVYLTPNMTYNPRIVRNVPNTLADGSTAILIPKTPTELTEKQIAYFSSDEYRKFYSIARNLSTQSINVDKSSVFFYGILKNDTKLDS</sequence>
<evidence type="ECO:0000256" key="3">
    <source>
        <dbReference type="ARBA" id="ARBA00022679"/>
    </source>
</evidence>
<dbReference type="GO" id="GO:0006304">
    <property type="term" value="P:DNA modification"/>
    <property type="evidence" value="ECO:0007669"/>
    <property type="project" value="InterPro"/>
</dbReference>
<dbReference type="SUPFAM" id="SSF53335">
    <property type="entry name" value="S-adenosyl-L-methionine-dependent methyltransferases"/>
    <property type="match status" value="1"/>
</dbReference>
<evidence type="ECO:0000256" key="4">
    <source>
        <dbReference type="ARBA" id="ARBA00022691"/>
    </source>
</evidence>
<accession>A0A633DNM7</accession>
<feature type="non-terminal residue" evidence="7">
    <location>
        <position position="1"/>
    </location>
</feature>
<dbReference type="EC" id="2.1.1.72" evidence="1"/>
<dbReference type="InterPro" id="IPR011639">
    <property type="entry name" value="MethylTrfase_TaqI-like_dom"/>
</dbReference>
<keyword evidence="4" id="KW-0949">S-adenosyl-L-methionine</keyword>
<organism evidence="7">
    <name type="scientific">Salmonella enterica</name>
    <name type="common">Salmonella choleraesuis</name>
    <dbReference type="NCBI Taxonomy" id="28901"/>
    <lineage>
        <taxon>Bacteria</taxon>
        <taxon>Pseudomonadati</taxon>
        <taxon>Pseudomonadota</taxon>
        <taxon>Gammaproteobacteria</taxon>
        <taxon>Enterobacterales</taxon>
        <taxon>Enterobacteriaceae</taxon>
        <taxon>Salmonella</taxon>
    </lineage>
</organism>
<proteinExistence type="predicted"/>
<name>A0A633DNM7_SALER</name>
<dbReference type="InterPro" id="IPR002052">
    <property type="entry name" value="DNA_methylase_N6_adenine_CS"/>
</dbReference>
<dbReference type="GO" id="GO:0003676">
    <property type="term" value="F:nucleic acid binding"/>
    <property type="evidence" value="ECO:0007669"/>
    <property type="project" value="InterPro"/>
</dbReference>
<keyword evidence="3 7" id="KW-0808">Transferase</keyword>
<comment type="caution">
    <text evidence="7">The sequence shown here is derived from an EMBL/GenBank/DDBJ whole genome shotgun (WGS) entry which is preliminary data.</text>
</comment>
<dbReference type="PRINTS" id="PR00507">
    <property type="entry name" value="N12N6MTFRASE"/>
</dbReference>
<evidence type="ECO:0000313" key="7">
    <source>
        <dbReference type="EMBL" id="EDH1796559.1"/>
    </source>
</evidence>
<dbReference type="AlphaFoldDB" id="A0A633DNM7"/>
<dbReference type="GO" id="GO:0009007">
    <property type="term" value="F:site-specific DNA-methyltransferase (adenine-specific) activity"/>
    <property type="evidence" value="ECO:0007669"/>
    <property type="project" value="UniProtKB-EC"/>
</dbReference>
<dbReference type="PROSITE" id="PS00092">
    <property type="entry name" value="N6_MTASE"/>
    <property type="match status" value="1"/>
</dbReference>
<evidence type="ECO:0000256" key="2">
    <source>
        <dbReference type="ARBA" id="ARBA00022603"/>
    </source>
</evidence>
<evidence type="ECO:0000256" key="5">
    <source>
        <dbReference type="ARBA" id="ARBA00047942"/>
    </source>
</evidence>